<evidence type="ECO:0000256" key="1">
    <source>
        <dbReference type="SAM" id="MobiDB-lite"/>
    </source>
</evidence>
<keyword evidence="4" id="KW-1185">Reference proteome</keyword>
<feature type="transmembrane region" description="Helical" evidence="2">
    <location>
        <begin position="188"/>
        <end position="211"/>
    </location>
</feature>
<keyword evidence="2" id="KW-1133">Transmembrane helix</keyword>
<dbReference type="KEGG" id="cvr:CHLNCDRAFT_142121"/>
<keyword evidence="2" id="KW-0472">Membrane</keyword>
<feature type="region of interest" description="Disordered" evidence="1">
    <location>
        <begin position="252"/>
        <end position="273"/>
    </location>
</feature>
<dbReference type="InParanoid" id="E1Z7T9"/>
<sequence length="273" mass="29349">MAAAAVLQVQVREQVLAVAVVQFQLSVRGRRRGAVFMAAAGSGPWRFDDLSGASTGMSSTSGVSGFDALWQEQIRGMERAQAEMAEMHRQASTAGQMDQRFEASQREMAQVQQQDGGSGRGVEERQQHIDGGGGPCGYRWQRSERHEGPGGSYHAFRSESFTVIGVPHGCSGVGAYAAPPSALHLGPWTGVGLLLAAGLAGFWAAATAAFAKRFHLTIYKERSRWWLLLAWPLLLLVSAEFRTEWQQAMRGGAAAGEKDGPSGDRFVPSMPGK</sequence>
<evidence type="ECO:0000256" key="2">
    <source>
        <dbReference type="SAM" id="Phobius"/>
    </source>
</evidence>
<feature type="region of interest" description="Disordered" evidence="1">
    <location>
        <begin position="102"/>
        <end position="144"/>
    </location>
</feature>
<evidence type="ECO:0000313" key="3">
    <source>
        <dbReference type="EMBL" id="EFN58230.1"/>
    </source>
</evidence>
<dbReference type="GeneID" id="17357660"/>
<evidence type="ECO:0000313" key="4">
    <source>
        <dbReference type="Proteomes" id="UP000008141"/>
    </source>
</evidence>
<reference evidence="3 4" key="1">
    <citation type="journal article" date="2010" name="Plant Cell">
        <title>The Chlorella variabilis NC64A genome reveals adaptation to photosymbiosis, coevolution with viruses, and cryptic sex.</title>
        <authorList>
            <person name="Blanc G."/>
            <person name="Duncan G."/>
            <person name="Agarkova I."/>
            <person name="Borodovsky M."/>
            <person name="Gurnon J."/>
            <person name="Kuo A."/>
            <person name="Lindquist E."/>
            <person name="Lucas S."/>
            <person name="Pangilinan J."/>
            <person name="Polle J."/>
            <person name="Salamov A."/>
            <person name="Terry A."/>
            <person name="Yamada T."/>
            <person name="Dunigan D.D."/>
            <person name="Grigoriev I.V."/>
            <person name="Claverie J.M."/>
            <person name="Van Etten J.L."/>
        </authorList>
    </citation>
    <scope>NUCLEOTIDE SEQUENCE [LARGE SCALE GENOMIC DNA]</scope>
    <source>
        <strain evidence="3 4">NC64A</strain>
    </source>
</reference>
<dbReference type="Proteomes" id="UP000008141">
    <property type="component" value="Unassembled WGS sequence"/>
</dbReference>
<keyword evidence="2" id="KW-0812">Transmembrane</keyword>
<dbReference type="RefSeq" id="XP_005850332.1">
    <property type="nucleotide sequence ID" value="XM_005850270.1"/>
</dbReference>
<dbReference type="EMBL" id="GL433838">
    <property type="protein sequence ID" value="EFN58230.1"/>
    <property type="molecule type" value="Genomic_DNA"/>
</dbReference>
<protein>
    <submittedName>
        <fullName evidence="3">Uncharacterized protein</fullName>
    </submittedName>
</protein>
<proteinExistence type="predicted"/>
<accession>E1Z7T9</accession>
<gene>
    <name evidence="3" type="ORF">CHLNCDRAFT_142121</name>
</gene>
<organism evidence="4">
    <name type="scientific">Chlorella variabilis</name>
    <name type="common">Green alga</name>
    <dbReference type="NCBI Taxonomy" id="554065"/>
    <lineage>
        <taxon>Eukaryota</taxon>
        <taxon>Viridiplantae</taxon>
        <taxon>Chlorophyta</taxon>
        <taxon>core chlorophytes</taxon>
        <taxon>Trebouxiophyceae</taxon>
        <taxon>Chlorellales</taxon>
        <taxon>Chlorellaceae</taxon>
        <taxon>Chlorella clade</taxon>
        <taxon>Chlorella</taxon>
    </lineage>
</organism>
<name>E1Z7T9_CHLVA</name>
<dbReference type="AlphaFoldDB" id="E1Z7T9"/>